<dbReference type="Proteomes" id="UP001055712">
    <property type="component" value="Unassembled WGS sequence"/>
</dbReference>
<name>A0A9D4YVX7_CHLVU</name>
<dbReference type="AlphaFoldDB" id="A0A9D4YVX7"/>
<reference evidence="4" key="1">
    <citation type="journal article" date="2019" name="Plant J.">
        <title>Chlorella vulgaris genome assembly and annotation reveals the molecular basis for metabolic acclimation to high light conditions.</title>
        <authorList>
            <person name="Cecchin M."/>
            <person name="Marcolungo L."/>
            <person name="Rossato M."/>
            <person name="Girolomoni L."/>
            <person name="Cosentino E."/>
            <person name="Cuine S."/>
            <person name="Li-Beisson Y."/>
            <person name="Delledonne M."/>
            <person name="Ballottari M."/>
        </authorList>
    </citation>
    <scope>NUCLEOTIDE SEQUENCE</scope>
    <source>
        <strain evidence="4">211/11P</strain>
    </source>
</reference>
<comment type="caution">
    <text evidence="4">The sequence shown here is derived from an EMBL/GenBank/DDBJ whole genome shotgun (WGS) entry which is preliminary data.</text>
</comment>
<dbReference type="SUPFAM" id="SSF47473">
    <property type="entry name" value="EF-hand"/>
    <property type="match status" value="1"/>
</dbReference>
<organism evidence="4 5">
    <name type="scientific">Chlorella vulgaris</name>
    <name type="common">Green alga</name>
    <dbReference type="NCBI Taxonomy" id="3077"/>
    <lineage>
        <taxon>Eukaryota</taxon>
        <taxon>Viridiplantae</taxon>
        <taxon>Chlorophyta</taxon>
        <taxon>core chlorophytes</taxon>
        <taxon>Trebouxiophyceae</taxon>
        <taxon>Chlorellales</taxon>
        <taxon>Chlorellaceae</taxon>
        <taxon>Chlorella clade</taxon>
        <taxon>Chlorella</taxon>
    </lineage>
</organism>
<evidence type="ECO:0000256" key="1">
    <source>
        <dbReference type="ARBA" id="ARBA00022837"/>
    </source>
</evidence>
<proteinExistence type="predicted"/>
<dbReference type="Pfam" id="PF13499">
    <property type="entry name" value="EF-hand_7"/>
    <property type="match status" value="1"/>
</dbReference>
<keyword evidence="2" id="KW-0812">Transmembrane</keyword>
<reference evidence="4" key="2">
    <citation type="submission" date="2020-11" db="EMBL/GenBank/DDBJ databases">
        <authorList>
            <person name="Cecchin M."/>
            <person name="Marcolungo L."/>
            <person name="Rossato M."/>
            <person name="Girolomoni L."/>
            <person name="Cosentino E."/>
            <person name="Cuine S."/>
            <person name="Li-Beisson Y."/>
            <person name="Delledonne M."/>
            <person name="Ballottari M."/>
        </authorList>
    </citation>
    <scope>NUCLEOTIDE SEQUENCE</scope>
    <source>
        <strain evidence="4">211/11P</strain>
        <tissue evidence="4">Whole cell</tissue>
    </source>
</reference>
<dbReference type="SMART" id="SM00054">
    <property type="entry name" value="EFh"/>
    <property type="match status" value="2"/>
</dbReference>
<dbReference type="PROSITE" id="PS50222">
    <property type="entry name" value="EF_HAND_2"/>
    <property type="match status" value="2"/>
</dbReference>
<dbReference type="CDD" id="cd00051">
    <property type="entry name" value="EFh"/>
    <property type="match status" value="1"/>
</dbReference>
<dbReference type="OrthoDB" id="26525at2759"/>
<feature type="transmembrane region" description="Helical" evidence="2">
    <location>
        <begin position="142"/>
        <end position="167"/>
    </location>
</feature>
<dbReference type="PROSITE" id="PS00018">
    <property type="entry name" value="EF_HAND_1"/>
    <property type="match status" value="2"/>
</dbReference>
<dbReference type="EMBL" id="SIDB01000009">
    <property type="protein sequence ID" value="KAI3428670.1"/>
    <property type="molecule type" value="Genomic_DNA"/>
</dbReference>
<dbReference type="GO" id="GO:0005509">
    <property type="term" value="F:calcium ion binding"/>
    <property type="evidence" value="ECO:0007669"/>
    <property type="project" value="InterPro"/>
</dbReference>
<dbReference type="InterPro" id="IPR011992">
    <property type="entry name" value="EF-hand-dom_pair"/>
</dbReference>
<keyword evidence="2" id="KW-1133">Transmembrane helix</keyword>
<sequence length="334" mass="36617">MQALRLTTCRPCALPPAVRRCAAQSRLTRLRVSATGEEKDKETTAVTTTNKKRAQELEVSLKKMGIDKSTAQRILSIWRESGATSPEGLRKLFLKRSFTKSTRIGLQLLIDLAAGGGAYYAAKSITPNDFGSLALAGKYGLYFLAMYLLIGASFEFFSLIALIYAAFRYSTRADTFLLAVQDIAGAGTGLSVVDQAQQAVNIVKVLAALDKIRDLLKEVSATSPDDFFDSLGVYLTLERAQRLYGFDAQRYGLDDGEAANIAAVFGRYDLNDDGYLSLDEFKRLCAENSADLSEPEVKAAFDLLDTDKSGAVDFGEYVVWWLEKTRGYSSAEDS</sequence>
<keyword evidence="5" id="KW-1185">Reference proteome</keyword>
<feature type="transmembrane region" description="Helical" evidence="2">
    <location>
        <begin position="104"/>
        <end position="122"/>
    </location>
</feature>
<feature type="domain" description="EF-hand" evidence="3">
    <location>
        <begin position="256"/>
        <end position="291"/>
    </location>
</feature>
<dbReference type="InterPro" id="IPR018247">
    <property type="entry name" value="EF_Hand_1_Ca_BS"/>
</dbReference>
<evidence type="ECO:0000259" key="3">
    <source>
        <dbReference type="PROSITE" id="PS50222"/>
    </source>
</evidence>
<protein>
    <recommendedName>
        <fullName evidence="3">EF-hand domain-containing protein</fullName>
    </recommendedName>
</protein>
<dbReference type="InterPro" id="IPR002048">
    <property type="entry name" value="EF_hand_dom"/>
</dbReference>
<evidence type="ECO:0000313" key="4">
    <source>
        <dbReference type="EMBL" id="KAI3428670.1"/>
    </source>
</evidence>
<accession>A0A9D4YVX7</accession>
<keyword evidence="1" id="KW-0106">Calcium</keyword>
<gene>
    <name evidence="4" type="ORF">D9Q98_007493</name>
</gene>
<evidence type="ECO:0000313" key="5">
    <source>
        <dbReference type="Proteomes" id="UP001055712"/>
    </source>
</evidence>
<dbReference type="Gene3D" id="1.10.238.10">
    <property type="entry name" value="EF-hand"/>
    <property type="match status" value="1"/>
</dbReference>
<feature type="domain" description="EF-hand" evidence="3">
    <location>
        <begin position="292"/>
        <end position="327"/>
    </location>
</feature>
<evidence type="ECO:0000256" key="2">
    <source>
        <dbReference type="SAM" id="Phobius"/>
    </source>
</evidence>
<keyword evidence="2" id="KW-0472">Membrane</keyword>